<evidence type="ECO:0000256" key="3">
    <source>
        <dbReference type="ARBA" id="ARBA00022606"/>
    </source>
</evidence>
<evidence type="ECO:0000313" key="14">
    <source>
        <dbReference type="Proteomes" id="UP000694387"/>
    </source>
</evidence>
<dbReference type="AlphaFoldDB" id="A0A8C4PFL8"/>
<dbReference type="GO" id="GO:0004984">
    <property type="term" value="F:olfactory receptor activity"/>
    <property type="evidence" value="ECO:0007669"/>
    <property type="project" value="InterPro"/>
</dbReference>
<evidence type="ECO:0000256" key="1">
    <source>
        <dbReference type="ARBA" id="ARBA00003929"/>
    </source>
</evidence>
<dbReference type="Pfam" id="PF13853">
    <property type="entry name" value="7tm_4"/>
    <property type="match status" value="1"/>
</dbReference>
<keyword evidence="7 10" id="KW-0297">G-protein coupled receptor</keyword>
<keyword evidence="6 11" id="KW-1133">Transmembrane helix</keyword>
<keyword evidence="10" id="KW-0675">Receptor</keyword>
<dbReference type="PROSITE" id="PS50262">
    <property type="entry name" value="G_PROTEIN_RECEP_F1_2"/>
    <property type="match status" value="1"/>
</dbReference>
<dbReference type="Gene3D" id="1.20.1070.10">
    <property type="entry name" value="Rhodopsin 7-helix transmembrane proteins"/>
    <property type="match status" value="1"/>
</dbReference>
<keyword evidence="11" id="KW-1003">Cell membrane</keyword>
<feature type="transmembrane region" description="Helical" evidence="11">
    <location>
        <begin position="240"/>
        <end position="263"/>
    </location>
</feature>
<dbReference type="FunFam" id="1.20.1070.10:FF:000441">
    <property type="entry name" value="Olfactory receptor"/>
    <property type="match status" value="1"/>
</dbReference>
<keyword evidence="4 10" id="KW-0812">Transmembrane</keyword>
<sequence length="342" mass="38639">MSITNGTVFMPSVLTFIGIPGLETVQCWIGIPFCAMYVIALIGNSLLLIIIKSEPSLHEPMYIFLAMLGATDIALSTSIVPKMLGIFWLHLPEIYFDACLFQMWLIHTFQGIESGVLLAMALDRYVAICYPLRHATIFTRQLVIHIGVGVALRPAVLVIPCLSLIKCRLKLYRTRLISHTYCEHMALVKLATEDVYINKFYGLLGAFIVGGLDFILTTLCYIQIFITVFHLPQKEARLKAFNTCVPHIFVFFQFYLLAFFSFFTHRSGSYIPIWILYPSIHTYHLVQPLPSGSTFPQPFCLWGEDQAHLRQGSKSILFQRSGLTLDRDSTPYGFNGSSVGDM</sequence>
<feature type="domain" description="G-protein coupled receptors family 1 profile" evidence="12">
    <location>
        <begin position="43"/>
        <end position="256"/>
    </location>
</feature>
<evidence type="ECO:0000256" key="8">
    <source>
        <dbReference type="ARBA" id="ARBA00023136"/>
    </source>
</evidence>
<comment type="similarity">
    <text evidence="10">Belongs to the G-protein coupled receptor 1 family.</text>
</comment>
<reference evidence="13" key="3">
    <citation type="submission" date="2025-09" db="UniProtKB">
        <authorList>
            <consortium name="Ensembl"/>
        </authorList>
    </citation>
    <scope>IDENTIFICATION</scope>
</reference>
<evidence type="ECO:0000259" key="12">
    <source>
        <dbReference type="PROSITE" id="PS50262"/>
    </source>
</evidence>
<dbReference type="PRINTS" id="PR00237">
    <property type="entry name" value="GPCRRHODOPSN"/>
</dbReference>
<keyword evidence="9 10" id="KW-0807">Transducer</keyword>
<organism evidence="13 14">
    <name type="scientific">Equus asinus</name>
    <name type="common">Donkey</name>
    <name type="synonym">Equus africanus asinus</name>
    <dbReference type="NCBI Taxonomy" id="9793"/>
    <lineage>
        <taxon>Eukaryota</taxon>
        <taxon>Metazoa</taxon>
        <taxon>Chordata</taxon>
        <taxon>Craniata</taxon>
        <taxon>Vertebrata</taxon>
        <taxon>Euteleostomi</taxon>
        <taxon>Mammalia</taxon>
        <taxon>Eutheria</taxon>
        <taxon>Laurasiatheria</taxon>
        <taxon>Perissodactyla</taxon>
        <taxon>Equidae</taxon>
        <taxon>Equus</taxon>
    </lineage>
</organism>
<name>A0A8C4PFL8_EQUAS</name>
<reference evidence="13" key="2">
    <citation type="submission" date="2025-08" db="UniProtKB">
        <authorList>
            <consortium name="Ensembl"/>
        </authorList>
    </citation>
    <scope>IDENTIFICATION</scope>
</reference>
<dbReference type="Ensembl" id="ENSEAST00005001550.2">
    <property type="protein sequence ID" value="ENSEASP00005001374.2"/>
    <property type="gene ID" value="ENSEASG00005030732.1"/>
</dbReference>
<reference evidence="13 14" key="1">
    <citation type="journal article" date="2020" name="Nat. Commun.">
        <title>Donkey genomes provide new insights into domestication and selection for coat color.</title>
        <authorList>
            <person name="Wang"/>
            <person name="C."/>
            <person name="Li"/>
            <person name="H."/>
            <person name="Guo"/>
            <person name="Y."/>
            <person name="Huang"/>
            <person name="J."/>
            <person name="Sun"/>
            <person name="Y."/>
            <person name="Min"/>
            <person name="J."/>
            <person name="Wang"/>
            <person name="J."/>
            <person name="Fang"/>
            <person name="X."/>
            <person name="Zhao"/>
            <person name="Z."/>
            <person name="Wang"/>
            <person name="S."/>
            <person name="Zhang"/>
            <person name="Y."/>
            <person name="Liu"/>
            <person name="Q."/>
            <person name="Jiang"/>
            <person name="Q."/>
            <person name="Wang"/>
            <person name="X."/>
            <person name="Guo"/>
            <person name="Y."/>
            <person name="Yang"/>
            <person name="C."/>
            <person name="Wang"/>
            <person name="Y."/>
            <person name="Tian"/>
            <person name="F."/>
            <person name="Zhuang"/>
            <person name="G."/>
            <person name="Fan"/>
            <person name="Y."/>
            <person name="Gao"/>
            <person name="Q."/>
            <person name="Li"/>
            <person name="Y."/>
            <person name="Ju"/>
            <person name="Z."/>
            <person name="Li"/>
            <person name="J."/>
            <person name="Li"/>
            <person name="R."/>
            <person name="Hou"/>
            <person name="M."/>
            <person name="Yang"/>
            <person name="G."/>
            <person name="Liu"/>
            <person name="G."/>
            <person name="Liu"/>
            <person name="W."/>
            <person name="Guo"/>
            <person name="J."/>
            <person name="Pan"/>
            <person name="S."/>
            <person name="Fan"/>
            <person name="G."/>
            <person name="Zhang"/>
            <person name="W."/>
            <person name="Zhang"/>
            <person name="R."/>
            <person name="Yu"/>
            <person name="J."/>
            <person name="Zhang"/>
            <person name="X."/>
            <person name="Yin"/>
            <person name="Q."/>
            <person name="Ji"/>
            <person name="C."/>
            <person name="Jin"/>
            <person name="Y."/>
            <person name="Yue"/>
            <person name="G."/>
            <person name="Liu"/>
            <person name="M."/>
            <person name="Xu"/>
            <person name="J."/>
            <person name="Liu"/>
            <person name="S."/>
            <person name="Jordana"/>
            <person name="J."/>
            <person name="Noce"/>
            <person name="A."/>
            <person name="Amills"/>
            <person name="M."/>
            <person name="Wu"/>
            <person name="D.D."/>
            <person name="Li"/>
            <person name="S."/>
            <person name="Zhou"/>
            <person name="X. and Zhong"/>
            <person name="J."/>
        </authorList>
    </citation>
    <scope>NUCLEOTIDE SEQUENCE [LARGE SCALE GENOMIC DNA]</scope>
</reference>
<feature type="transmembrane region" description="Helical" evidence="11">
    <location>
        <begin position="200"/>
        <end position="228"/>
    </location>
</feature>
<dbReference type="GeneTree" id="ENSGT01150000286940"/>
<dbReference type="InterPro" id="IPR050402">
    <property type="entry name" value="OR51/52/56-like"/>
</dbReference>
<dbReference type="PRINTS" id="PR00245">
    <property type="entry name" value="OLFACTORYR"/>
</dbReference>
<dbReference type="InterPro" id="IPR000725">
    <property type="entry name" value="Olfact_rcpt"/>
</dbReference>
<dbReference type="SUPFAM" id="SSF81321">
    <property type="entry name" value="Family A G protein-coupled receptor-like"/>
    <property type="match status" value="1"/>
</dbReference>
<evidence type="ECO:0000256" key="4">
    <source>
        <dbReference type="ARBA" id="ARBA00022692"/>
    </source>
</evidence>
<keyword evidence="3 11" id="KW-0716">Sensory transduction</keyword>
<comment type="subcellular location">
    <subcellularLocation>
        <location evidence="11">Cell membrane</location>
        <topology evidence="11">Multi-pass membrane protein</topology>
    </subcellularLocation>
    <subcellularLocation>
        <location evidence="2">Membrane</location>
        <topology evidence="2">Multi-pass membrane protein</topology>
    </subcellularLocation>
</comment>
<evidence type="ECO:0000256" key="5">
    <source>
        <dbReference type="ARBA" id="ARBA00022725"/>
    </source>
</evidence>
<evidence type="ECO:0000256" key="10">
    <source>
        <dbReference type="RuleBase" id="RU000688"/>
    </source>
</evidence>
<dbReference type="GO" id="GO:0005886">
    <property type="term" value="C:plasma membrane"/>
    <property type="evidence" value="ECO:0007669"/>
    <property type="project" value="UniProtKB-SubCell"/>
</dbReference>
<evidence type="ECO:0000256" key="11">
    <source>
        <dbReference type="RuleBase" id="RU363047"/>
    </source>
</evidence>
<keyword evidence="14" id="KW-1185">Reference proteome</keyword>
<comment type="function">
    <text evidence="1">Putative odorant or sperm cell receptor.</text>
</comment>
<dbReference type="Proteomes" id="UP000694387">
    <property type="component" value="Chromosome 20"/>
</dbReference>
<dbReference type="InterPro" id="IPR017452">
    <property type="entry name" value="GPCR_Rhodpsn_7TM"/>
</dbReference>
<feature type="transmembrane region" description="Helical" evidence="11">
    <location>
        <begin position="142"/>
        <end position="165"/>
    </location>
</feature>
<evidence type="ECO:0000256" key="7">
    <source>
        <dbReference type="ARBA" id="ARBA00023040"/>
    </source>
</evidence>
<dbReference type="PANTHER" id="PTHR26450:SF121">
    <property type="entry name" value="OLFACTORY RECEPTOR 52A4"/>
    <property type="match status" value="1"/>
</dbReference>
<evidence type="ECO:0000256" key="9">
    <source>
        <dbReference type="ARBA" id="ARBA00023224"/>
    </source>
</evidence>
<feature type="transmembrane region" description="Helical" evidence="11">
    <location>
        <begin position="62"/>
        <end position="89"/>
    </location>
</feature>
<evidence type="ECO:0000313" key="13">
    <source>
        <dbReference type="Ensembl" id="ENSEASP00005001374.2"/>
    </source>
</evidence>
<proteinExistence type="inferred from homology"/>
<protein>
    <recommendedName>
        <fullName evidence="11">Olfactory receptor</fullName>
    </recommendedName>
</protein>
<dbReference type="GO" id="GO:0004930">
    <property type="term" value="F:G protein-coupled receptor activity"/>
    <property type="evidence" value="ECO:0007669"/>
    <property type="project" value="UniProtKB-KW"/>
</dbReference>
<evidence type="ECO:0000256" key="2">
    <source>
        <dbReference type="ARBA" id="ARBA00004141"/>
    </source>
</evidence>
<feature type="transmembrane region" description="Helical" evidence="11">
    <location>
        <begin position="28"/>
        <end position="50"/>
    </location>
</feature>
<dbReference type="PANTHER" id="PTHR26450">
    <property type="entry name" value="OLFACTORY RECEPTOR 56B1-RELATED"/>
    <property type="match status" value="1"/>
</dbReference>
<feature type="transmembrane region" description="Helical" evidence="11">
    <location>
        <begin position="101"/>
        <end position="122"/>
    </location>
</feature>
<dbReference type="InterPro" id="IPR000276">
    <property type="entry name" value="GPCR_Rhodpsn"/>
</dbReference>
<keyword evidence="5 11" id="KW-0552">Olfaction</keyword>
<evidence type="ECO:0000256" key="6">
    <source>
        <dbReference type="ARBA" id="ARBA00022989"/>
    </source>
</evidence>
<dbReference type="PROSITE" id="PS00237">
    <property type="entry name" value="G_PROTEIN_RECEP_F1_1"/>
    <property type="match status" value="1"/>
</dbReference>
<keyword evidence="8 11" id="KW-0472">Membrane</keyword>
<accession>A0A8C4PFL8</accession>